<dbReference type="EMBL" id="LSTO01000002">
    <property type="protein sequence ID" value="OWW18840.1"/>
    <property type="molecule type" value="Genomic_DNA"/>
</dbReference>
<dbReference type="PANTHER" id="PTHR35603:SF2">
    <property type="entry name" value="OUTER MEMBRANE LIPOPROTEIN"/>
    <property type="match status" value="1"/>
</dbReference>
<gene>
    <name evidence="5" type="ORF">AYR66_03660</name>
</gene>
<dbReference type="Proteomes" id="UP000197535">
    <property type="component" value="Unassembled WGS sequence"/>
</dbReference>
<dbReference type="GO" id="GO:0019867">
    <property type="term" value="C:outer membrane"/>
    <property type="evidence" value="ECO:0007669"/>
    <property type="project" value="InterPro"/>
</dbReference>
<evidence type="ECO:0000313" key="6">
    <source>
        <dbReference type="Proteomes" id="UP000197535"/>
    </source>
</evidence>
<evidence type="ECO:0000256" key="1">
    <source>
        <dbReference type="ARBA" id="ARBA00004370"/>
    </source>
</evidence>
<comment type="caution">
    <text evidence="5">The sequence shown here is derived from an EMBL/GenBank/DDBJ whole genome shotgun (WGS) entry which is preliminary data.</text>
</comment>
<dbReference type="PANTHER" id="PTHR35603">
    <property type="match status" value="1"/>
</dbReference>
<proteinExistence type="predicted"/>
<evidence type="ECO:0000256" key="2">
    <source>
        <dbReference type="ARBA" id="ARBA00023136"/>
    </source>
</evidence>
<dbReference type="InterPro" id="IPR008816">
    <property type="entry name" value="Gly_zipper_2TM_dom"/>
</dbReference>
<dbReference type="Pfam" id="PF05433">
    <property type="entry name" value="Rick_17kDa_Anti"/>
    <property type="match status" value="1"/>
</dbReference>
<dbReference type="NCBIfam" id="NF008437">
    <property type="entry name" value="PRK11280.1"/>
    <property type="match status" value="1"/>
</dbReference>
<feature type="signal peptide" evidence="3">
    <location>
        <begin position="1"/>
        <end position="22"/>
    </location>
</feature>
<sequence length="166" mass="17949">MMMRTGLLATLACLGTLSVAHAADYEDFARVLSVTPQYEQVNYPQQECRTEYVPVQRQQQRGAGGSLIGGIAGGIIGNQVGGGSGRAVATAAGAITGAIVGDRLENNDRGAVVDQQPVRQCRTIDNWQSRANGYVVTYEYHGHTYTSVMPYDPGERMRVRVSVMPR</sequence>
<keyword evidence="6" id="KW-1185">Reference proteome</keyword>
<protein>
    <recommendedName>
        <fullName evidence="4">Glycine zipper 2TM domain-containing protein</fullName>
    </recommendedName>
</protein>
<reference evidence="5 6" key="1">
    <citation type="submission" date="2016-02" db="EMBL/GenBank/DDBJ databases">
        <authorList>
            <person name="Wen L."/>
            <person name="He K."/>
            <person name="Yang H."/>
        </authorList>
    </citation>
    <scope>NUCLEOTIDE SEQUENCE [LARGE SCALE GENOMIC DNA]</scope>
    <source>
        <strain evidence="5 6">TSA40</strain>
    </source>
</reference>
<keyword evidence="3" id="KW-0732">Signal</keyword>
<evidence type="ECO:0000256" key="3">
    <source>
        <dbReference type="SAM" id="SignalP"/>
    </source>
</evidence>
<organism evidence="5 6">
    <name type="scientific">Noviherbaspirillum denitrificans</name>
    <dbReference type="NCBI Taxonomy" id="1968433"/>
    <lineage>
        <taxon>Bacteria</taxon>
        <taxon>Pseudomonadati</taxon>
        <taxon>Pseudomonadota</taxon>
        <taxon>Betaproteobacteria</taxon>
        <taxon>Burkholderiales</taxon>
        <taxon>Oxalobacteraceae</taxon>
        <taxon>Noviherbaspirillum</taxon>
    </lineage>
</organism>
<dbReference type="AlphaFoldDB" id="A0A254T862"/>
<dbReference type="InterPro" id="IPR051407">
    <property type="entry name" value="Bact_OM_lipoprot/Surf_antigen"/>
</dbReference>
<accession>A0A254T862</accession>
<feature type="chain" id="PRO_5013372935" description="Glycine zipper 2TM domain-containing protein" evidence="3">
    <location>
        <begin position="23"/>
        <end position="166"/>
    </location>
</feature>
<evidence type="ECO:0000259" key="4">
    <source>
        <dbReference type="Pfam" id="PF05433"/>
    </source>
</evidence>
<evidence type="ECO:0000313" key="5">
    <source>
        <dbReference type="EMBL" id="OWW18840.1"/>
    </source>
</evidence>
<name>A0A254T862_9BURK</name>
<comment type="subcellular location">
    <subcellularLocation>
        <location evidence="1">Membrane</location>
    </subcellularLocation>
</comment>
<feature type="domain" description="Glycine zipper 2TM" evidence="4">
    <location>
        <begin position="64"/>
        <end position="103"/>
    </location>
</feature>
<dbReference type="OrthoDB" id="8909257at2"/>
<keyword evidence="2" id="KW-0472">Membrane</keyword>